<feature type="domain" description="FtsK" evidence="11">
    <location>
        <begin position="1108"/>
        <end position="1292"/>
    </location>
</feature>
<evidence type="ECO:0000256" key="4">
    <source>
        <dbReference type="ARBA" id="ARBA00022737"/>
    </source>
</evidence>
<sequence>MSTVIVKRPPRVHPPQVPSGEVFLEPPPELARTVKDGSALMQALPMLASVGSVAFFFMPGTNVLMKLMGGMTLMSSLGFVVMSLVKGKGGGKGKTADARRDYLRYLSQVRAQVRKTRQQQYTAQMWSHPSPAHLWAIVTSGQRLWERRPTDGDFVQVRLGSGAQRLSTPLVAPETAPVDELEPICADALRRFITVQGTLDGLPLAVSFRSFWHVLIGPSGEGTANDARAEARAILAQLATFHAPDEVRICVVAAENRRHHWEWVKWLPHAQHPKDTDAAGPVRLIFSDASELEEALGPELSDRPRYSRESAPLYEQPHIVVLVDGARASGESMLLHGDGLMGVTIVEIDTEGHAAAVRGGVHLGIDGATLQLETSTGASFTGNSDRLSIPQAEALSRQLAPLRVGGGADGDEPLLSSLDFTDLMSIGDAGSFDPRRGWRRLSPQDRLRVPIGIGENGEPVILDIKEAALGGMGPHGLCIGATGSGKSEVLRTLVLALAVTHSSENLNFVLSDFKGGATFAGMAEMPHTAAVITNLADDLTMVDRMRDAIVGEMNRRQEMLRDAGNFKNIHDYEKARAAGAAITPMPNLVIVLDEFSEMLTAKPEFLDLFIQIGRIGRSLGVHLLLASQRLEEGKLRGLDTYLSYRLGLKTFSAAESRVVLGVPDAFTLPSIPGSGYLKTVGQEGGNPAGTRFKAAYVSGPYRPQTRTTVARRLDHRRPTLFTSDFQAPPRVQETAVAAPVKEDDDALVDTVLDVLVRQMEGQGQPAHQVWLPPLLEPPTLDQLMPGLQPTPQRGLSATEYSGSGRLLVPIGIADKPIEQKRELYQIDLSSAAGHAVVVGGPRTGKSTMVRTILMGLALGHTPQEVQFFALDFGGGTLATLSGLPHMSGVGGRLDVDVVRRVISEVVSILDKREESFRRHGIDSIGTFRARRARGELPDEPFGDVFLVVDGWATLRADFEMLEQDILEIAQRGLGFGVHVIITAARWPEIRPQLKDAINTRIELRLGDPMESDIDRKVAINVPTGTPGRGLTKSKLHFLGALPRIDGVDDVADLADGVAKAVHAIADSWQGPAAPKLRMLPLMVPYGELPAAAQRPAHVVPLGVDETRLEPVYLDFNTDPHFLLFGEGESGKTSVLRTLVQGISEAYTPQQARILAVDYRRSLLGSIPESHQLAYCAAAPAVQSVLSEVKPFLDKRQPGPDVTAEQLRTRSWWTGPEIFVIVDDYDLVATPGGNPLLPLGEYLPMARDLGFHLIIARASGGAGRALFEPLIQRLRETRQPGLVLSGEREEGQLIGQVRPSQQPPGRGTLVSRKHGTILVQTAHIPPVM</sequence>
<feature type="domain" description="FtsK" evidence="11">
    <location>
        <begin position="821"/>
        <end position="1012"/>
    </location>
</feature>
<dbReference type="PROSITE" id="PS50901">
    <property type="entry name" value="FTSK"/>
    <property type="match status" value="3"/>
</dbReference>
<evidence type="ECO:0000256" key="3">
    <source>
        <dbReference type="ARBA" id="ARBA00022692"/>
    </source>
</evidence>
<dbReference type="Pfam" id="PF01580">
    <property type="entry name" value="FtsK_SpoIIIE"/>
    <property type="match status" value="3"/>
</dbReference>
<keyword evidence="4" id="KW-0677">Repeat</keyword>
<dbReference type="InterPro" id="IPR023837">
    <property type="entry name" value="EccCb-like_Actinobacteria"/>
</dbReference>
<evidence type="ECO:0000256" key="9">
    <source>
        <dbReference type="PROSITE-ProRule" id="PRU00289"/>
    </source>
</evidence>
<keyword evidence="5 9" id="KW-0547">Nucleotide-binding</keyword>
<dbReference type="SMART" id="SM00382">
    <property type="entry name" value="AAA"/>
    <property type="match status" value="3"/>
</dbReference>
<keyword evidence="7 10" id="KW-1133">Transmembrane helix</keyword>
<accession>A0A8J7WTD0</accession>
<feature type="domain" description="FtsK" evidence="11">
    <location>
        <begin position="457"/>
        <end position="657"/>
    </location>
</feature>
<evidence type="ECO:0000256" key="2">
    <source>
        <dbReference type="ARBA" id="ARBA00022475"/>
    </source>
</evidence>
<dbReference type="InterPro" id="IPR002543">
    <property type="entry name" value="FtsK_dom"/>
</dbReference>
<keyword evidence="3 10" id="KW-0812">Transmembrane</keyword>
<organism evidence="12 13">
    <name type="scientific">Actinocrinis puniceicyclus</name>
    <dbReference type="NCBI Taxonomy" id="977794"/>
    <lineage>
        <taxon>Bacteria</taxon>
        <taxon>Bacillati</taxon>
        <taxon>Actinomycetota</taxon>
        <taxon>Actinomycetes</taxon>
        <taxon>Catenulisporales</taxon>
        <taxon>Actinospicaceae</taxon>
        <taxon>Actinocrinis</taxon>
    </lineage>
</organism>
<name>A0A8J7WTD0_9ACTN</name>
<dbReference type="RefSeq" id="WP_369015916.1">
    <property type="nucleotide sequence ID" value="NZ_JAGSXH010000078.1"/>
</dbReference>
<feature type="binding site" evidence="9">
    <location>
        <begin position="839"/>
        <end position="846"/>
    </location>
    <ligand>
        <name>ATP</name>
        <dbReference type="ChEBI" id="CHEBI:30616"/>
    </ligand>
</feature>
<dbReference type="PANTHER" id="PTHR22683:SF1">
    <property type="entry name" value="TYPE VII SECRETION SYSTEM PROTEIN ESSC"/>
    <property type="match status" value="1"/>
</dbReference>
<dbReference type="NCBIfam" id="TIGR03924">
    <property type="entry name" value="T7SS_EccC_a"/>
    <property type="match status" value="1"/>
</dbReference>
<dbReference type="PANTHER" id="PTHR22683">
    <property type="entry name" value="SPORULATION PROTEIN RELATED"/>
    <property type="match status" value="1"/>
</dbReference>
<keyword evidence="2" id="KW-1003">Cell membrane</keyword>
<comment type="caution">
    <text evidence="12">The sequence shown here is derived from an EMBL/GenBank/DDBJ whole genome shotgun (WGS) entry which is preliminary data.</text>
</comment>
<comment type="subcellular location">
    <subcellularLocation>
        <location evidence="1">Cell membrane</location>
        <topology evidence="1">Multi-pass membrane protein</topology>
    </subcellularLocation>
</comment>
<feature type="binding site" evidence="9">
    <location>
        <begin position="1125"/>
        <end position="1132"/>
    </location>
    <ligand>
        <name>ATP</name>
        <dbReference type="ChEBI" id="CHEBI:30616"/>
    </ligand>
</feature>
<dbReference type="InterPro" id="IPR027417">
    <property type="entry name" value="P-loop_NTPase"/>
</dbReference>
<dbReference type="NCBIfam" id="TIGR03925">
    <property type="entry name" value="T7SS_EccC_b"/>
    <property type="match status" value="1"/>
</dbReference>
<evidence type="ECO:0000256" key="7">
    <source>
        <dbReference type="ARBA" id="ARBA00022989"/>
    </source>
</evidence>
<evidence type="ECO:0000256" key="5">
    <source>
        <dbReference type="ARBA" id="ARBA00022741"/>
    </source>
</evidence>
<evidence type="ECO:0000256" key="6">
    <source>
        <dbReference type="ARBA" id="ARBA00022840"/>
    </source>
</evidence>
<dbReference type="Gene3D" id="3.40.50.300">
    <property type="entry name" value="P-loop containing nucleotide triphosphate hydrolases"/>
    <property type="match status" value="4"/>
</dbReference>
<keyword evidence="8 10" id="KW-0472">Membrane</keyword>
<dbReference type="EMBL" id="JAGSXH010000078">
    <property type="protein sequence ID" value="MBS2965325.1"/>
    <property type="molecule type" value="Genomic_DNA"/>
</dbReference>
<gene>
    <name evidence="12" type="primary">eccCa</name>
    <name evidence="12" type="ORF">KGA66_19905</name>
</gene>
<dbReference type="GO" id="GO:0005886">
    <property type="term" value="C:plasma membrane"/>
    <property type="evidence" value="ECO:0007669"/>
    <property type="project" value="UniProtKB-SubCell"/>
</dbReference>
<dbReference type="GO" id="GO:0003677">
    <property type="term" value="F:DNA binding"/>
    <property type="evidence" value="ECO:0007669"/>
    <property type="project" value="InterPro"/>
</dbReference>
<evidence type="ECO:0000256" key="1">
    <source>
        <dbReference type="ARBA" id="ARBA00004651"/>
    </source>
</evidence>
<dbReference type="SUPFAM" id="SSF52540">
    <property type="entry name" value="P-loop containing nucleoside triphosphate hydrolases"/>
    <property type="match status" value="3"/>
</dbReference>
<dbReference type="GO" id="GO:0005524">
    <property type="term" value="F:ATP binding"/>
    <property type="evidence" value="ECO:0007669"/>
    <property type="project" value="UniProtKB-UniRule"/>
</dbReference>
<evidence type="ECO:0000313" key="12">
    <source>
        <dbReference type="EMBL" id="MBS2965325.1"/>
    </source>
</evidence>
<feature type="binding site" evidence="9">
    <location>
        <begin position="480"/>
        <end position="487"/>
    </location>
    <ligand>
        <name>ATP</name>
        <dbReference type="ChEBI" id="CHEBI:30616"/>
    </ligand>
</feature>
<keyword evidence="6 9" id="KW-0067">ATP-binding</keyword>
<reference evidence="12" key="1">
    <citation type="submission" date="2021-04" db="EMBL/GenBank/DDBJ databases">
        <title>Genome based classification of Actinospica acidithermotolerans sp. nov., an actinobacterium isolated from an Indonesian hot spring.</title>
        <authorList>
            <person name="Kusuma A.B."/>
            <person name="Putra K.E."/>
            <person name="Nafisah S."/>
            <person name="Loh J."/>
            <person name="Nouioui I."/>
            <person name="Goodfellow M."/>
        </authorList>
    </citation>
    <scope>NUCLEOTIDE SEQUENCE</scope>
    <source>
        <strain evidence="12">DSM 45618</strain>
    </source>
</reference>
<dbReference type="InterPro" id="IPR003593">
    <property type="entry name" value="AAA+_ATPase"/>
</dbReference>
<evidence type="ECO:0000256" key="10">
    <source>
        <dbReference type="SAM" id="Phobius"/>
    </source>
</evidence>
<feature type="transmembrane region" description="Helical" evidence="10">
    <location>
        <begin position="39"/>
        <end position="58"/>
    </location>
</feature>
<dbReference type="InterPro" id="IPR050206">
    <property type="entry name" value="FtsK/SpoIIIE/SftA"/>
</dbReference>
<proteinExistence type="predicted"/>
<protein>
    <submittedName>
        <fullName evidence="12">Type VII secretion protein EccCa</fullName>
    </submittedName>
</protein>
<evidence type="ECO:0000259" key="11">
    <source>
        <dbReference type="PROSITE" id="PS50901"/>
    </source>
</evidence>
<dbReference type="Proteomes" id="UP000677913">
    <property type="component" value="Unassembled WGS sequence"/>
</dbReference>
<evidence type="ECO:0000313" key="13">
    <source>
        <dbReference type="Proteomes" id="UP000677913"/>
    </source>
</evidence>
<evidence type="ECO:0000256" key="8">
    <source>
        <dbReference type="ARBA" id="ARBA00023136"/>
    </source>
</evidence>
<keyword evidence="13" id="KW-1185">Reference proteome</keyword>
<dbReference type="InterPro" id="IPR023836">
    <property type="entry name" value="EccCa-like_Actinobacteria"/>
</dbReference>